<evidence type="ECO:0000313" key="6">
    <source>
        <dbReference type="Proteomes" id="UP000516428"/>
    </source>
</evidence>
<keyword evidence="2" id="KW-0436">Ligase</keyword>
<dbReference type="InterPro" id="IPR045851">
    <property type="entry name" value="AMP-bd_C_sf"/>
</dbReference>
<accession>A0A7H1B2E0</accession>
<comment type="similarity">
    <text evidence="1">Belongs to the ATP-dependent AMP-binding enzyme family.</text>
</comment>
<evidence type="ECO:0000256" key="1">
    <source>
        <dbReference type="ARBA" id="ARBA00006432"/>
    </source>
</evidence>
<feature type="domain" description="AMP-dependent synthetase/ligase" evidence="3">
    <location>
        <begin position="9"/>
        <end position="351"/>
    </location>
</feature>
<dbReference type="RefSeq" id="WP_188335650.1">
    <property type="nucleotide sequence ID" value="NZ_CP061281.1"/>
</dbReference>
<reference evidence="5 6" key="1">
    <citation type="submission" date="2020-09" db="EMBL/GenBank/DDBJ databases">
        <title>A novel species.</title>
        <authorList>
            <person name="Gao J."/>
        </authorList>
    </citation>
    <scope>NUCLEOTIDE SEQUENCE [LARGE SCALE GENOMIC DNA]</scope>
    <source>
        <strain evidence="5 6">CRXT-Y-14</strain>
    </source>
</reference>
<evidence type="ECO:0000256" key="2">
    <source>
        <dbReference type="ARBA" id="ARBA00022598"/>
    </source>
</evidence>
<evidence type="ECO:0000313" key="5">
    <source>
        <dbReference type="EMBL" id="QNS02895.1"/>
    </source>
</evidence>
<dbReference type="Pfam" id="PF13193">
    <property type="entry name" value="AMP-binding_C"/>
    <property type="match status" value="1"/>
</dbReference>
<dbReference type="InterPro" id="IPR025110">
    <property type="entry name" value="AMP-bd_C"/>
</dbReference>
<gene>
    <name evidence="5" type="ORF">IAG42_04140</name>
</gene>
<proteinExistence type="inferred from homology"/>
<dbReference type="Gene3D" id="3.30.300.30">
    <property type="match status" value="1"/>
</dbReference>
<dbReference type="PROSITE" id="PS00455">
    <property type="entry name" value="AMP_BINDING"/>
    <property type="match status" value="1"/>
</dbReference>
<dbReference type="FunFam" id="3.30.300.30:FF:000008">
    <property type="entry name" value="2,3-dihydroxybenzoate-AMP ligase"/>
    <property type="match status" value="1"/>
</dbReference>
<dbReference type="KEGG" id="sxn:IAG42_04140"/>
<feature type="domain" description="AMP-binding enzyme C-terminal" evidence="4">
    <location>
        <begin position="413"/>
        <end position="491"/>
    </location>
</feature>
<sequence>MYPGAYDRARPAVVTADGTVTLTYGRLEENSLRLADHLRTAGLRRGDHVALLSDNDPRVLEVYWAALRSGLYLTAVNHHLTAEEAAYIVRDCGASALVVSGALDAMGDRVEELVPEVRHRLGFDDGSYDRALAAASPEPPAVQPRGADMLYSSGTTGRPKGIEPDLPEGDIRTDPSTYQLLFQPMYGFDEDTVYLCPAPLYHAAPLRFCYTVTATGGTVVLMKTFDARESLAAIERHRVTHSQWVPTMFVRMLKLPDAERAAYDVSSMKVAIHAAAPCPVEVKRRMMDWWGPVLHEYYASTEANGITFISPREWLARPGSVGRGGLLGELRICDEAGKVLPPGETGTVYFEREELPFRYHRDDGRTREAQHPEHPNWTTTGDIGHVDEDGYLYLTDRRAFTIISGGVNIYPQEIEDCLVLHPAVADVAVIGVPDEEMGEAVHAFVQAAEGTDAGPELGRDLIAYVRDRIAHYKVPRQVAFVPELPRTPTGKLAKGVLRRAVADAAGQPPPSARAR</sequence>
<keyword evidence="6" id="KW-1185">Reference proteome</keyword>
<evidence type="ECO:0000259" key="3">
    <source>
        <dbReference type="Pfam" id="PF00501"/>
    </source>
</evidence>
<protein>
    <submittedName>
        <fullName evidence="5">Acyl-CoA synthetase</fullName>
    </submittedName>
</protein>
<name>A0A7H1B2E0_9ACTN</name>
<dbReference type="Gene3D" id="3.40.50.12780">
    <property type="entry name" value="N-terminal domain of ligase-like"/>
    <property type="match status" value="1"/>
</dbReference>
<evidence type="ECO:0000259" key="4">
    <source>
        <dbReference type="Pfam" id="PF13193"/>
    </source>
</evidence>
<dbReference type="EMBL" id="CP061281">
    <property type="protein sequence ID" value="QNS02895.1"/>
    <property type="molecule type" value="Genomic_DNA"/>
</dbReference>
<dbReference type="InterPro" id="IPR042099">
    <property type="entry name" value="ANL_N_sf"/>
</dbReference>
<dbReference type="PANTHER" id="PTHR24096:SF323">
    <property type="entry name" value="BLR3536 PROTEIN"/>
    <property type="match status" value="1"/>
</dbReference>
<dbReference type="InterPro" id="IPR000873">
    <property type="entry name" value="AMP-dep_synth/lig_dom"/>
</dbReference>
<dbReference type="AlphaFoldDB" id="A0A7H1B2E0"/>
<dbReference type="PANTHER" id="PTHR24096">
    <property type="entry name" value="LONG-CHAIN-FATTY-ACID--COA LIGASE"/>
    <property type="match status" value="1"/>
</dbReference>
<dbReference type="Pfam" id="PF00501">
    <property type="entry name" value="AMP-binding"/>
    <property type="match status" value="1"/>
</dbReference>
<dbReference type="Proteomes" id="UP000516428">
    <property type="component" value="Chromosome"/>
</dbReference>
<dbReference type="GO" id="GO:0016405">
    <property type="term" value="F:CoA-ligase activity"/>
    <property type="evidence" value="ECO:0007669"/>
    <property type="project" value="TreeGrafter"/>
</dbReference>
<dbReference type="InterPro" id="IPR020845">
    <property type="entry name" value="AMP-binding_CS"/>
</dbReference>
<organism evidence="5 6">
    <name type="scientific">Streptomyces xanthii</name>
    <dbReference type="NCBI Taxonomy" id="2768069"/>
    <lineage>
        <taxon>Bacteria</taxon>
        <taxon>Bacillati</taxon>
        <taxon>Actinomycetota</taxon>
        <taxon>Actinomycetes</taxon>
        <taxon>Kitasatosporales</taxon>
        <taxon>Streptomycetaceae</taxon>
        <taxon>Streptomyces</taxon>
    </lineage>
</organism>
<dbReference type="SUPFAM" id="SSF56801">
    <property type="entry name" value="Acetyl-CoA synthetase-like"/>
    <property type="match status" value="1"/>
</dbReference>